<sequence length="108" mass="12643">MLLIIYSAKFISSFINFKNTFSKINDLINNNLIKLNLGETNTAESPVNTTKISERHLKSDLLDFTLRIFGNFAIQISCLYLKYLAKAFWNLITRSIYSLIMIRYYKVF</sequence>
<organism evidence="1 2">
    <name type="scientific">Brachionus plicatilis</name>
    <name type="common">Marine rotifer</name>
    <name type="synonym">Brachionus muelleri</name>
    <dbReference type="NCBI Taxonomy" id="10195"/>
    <lineage>
        <taxon>Eukaryota</taxon>
        <taxon>Metazoa</taxon>
        <taxon>Spiralia</taxon>
        <taxon>Gnathifera</taxon>
        <taxon>Rotifera</taxon>
        <taxon>Eurotatoria</taxon>
        <taxon>Monogononta</taxon>
        <taxon>Pseudotrocha</taxon>
        <taxon>Ploima</taxon>
        <taxon>Brachionidae</taxon>
        <taxon>Brachionus</taxon>
    </lineage>
</organism>
<protein>
    <submittedName>
        <fullName evidence="1">Uncharacterized protein</fullName>
    </submittedName>
</protein>
<name>A0A3M7R4H7_BRAPC</name>
<evidence type="ECO:0000313" key="2">
    <source>
        <dbReference type="Proteomes" id="UP000276133"/>
    </source>
</evidence>
<proteinExistence type="predicted"/>
<dbReference type="Proteomes" id="UP000276133">
    <property type="component" value="Unassembled WGS sequence"/>
</dbReference>
<dbReference type="AlphaFoldDB" id="A0A3M7R4H7"/>
<gene>
    <name evidence="1" type="ORF">BpHYR1_053098</name>
</gene>
<reference evidence="1 2" key="1">
    <citation type="journal article" date="2018" name="Sci. Rep.">
        <title>Genomic signatures of local adaptation to the degree of environmental predictability in rotifers.</title>
        <authorList>
            <person name="Franch-Gras L."/>
            <person name="Hahn C."/>
            <person name="Garcia-Roger E.M."/>
            <person name="Carmona M.J."/>
            <person name="Serra M."/>
            <person name="Gomez A."/>
        </authorList>
    </citation>
    <scope>NUCLEOTIDE SEQUENCE [LARGE SCALE GENOMIC DNA]</scope>
    <source>
        <strain evidence="1">HYR1</strain>
    </source>
</reference>
<accession>A0A3M7R4H7</accession>
<keyword evidence="2" id="KW-1185">Reference proteome</keyword>
<dbReference type="EMBL" id="REGN01004268">
    <property type="protein sequence ID" value="RNA18284.1"/>
    <property type="molecule type" value="Genomic_DNA"/>
</dbReference>
<comment type="caution">
    <text evidence="1">The sequence shown here is derived from an EMBL/GenBank/DDBJ whole genome shotgun (WGS) entry which is preliminary data.</text>
</comment>
<evidence type="ECO:0000313" key="1">
    <source>
        <dbReference type="EMBL" id="RNA18284.1"/>
    </source>
</evidence>